<dbReference type="Proteomes" id="UP000324800">
    <property type="component" value="Unassembled WGS sequence"/>
</dbReference>
<sequence length="378" mass="42093">MSTTEQYFEAIADYSGVEGDANYIPVKKSDIVRLIKKSIKWFTIEKDGHIGKVPKRILVQKGINNSQNQINSQVKPLLGSNMLISSISSQEQTALDSSNSSSISNTNLIGRQVAATGEIFGNQPAATGENNVFGQQAPETTAGNVFEMLNKTIKSDAKEEDQNDKIEEKEENIKQQDSKIAVPKEYNVVGGLTGLGLDILLEVLTETPLEKDAQRLVAVSKQTLKLKDHPRLLKISETFIKGLNPPSKKSQSRNQNSGYDLLWNGGPESYKPNELSQSRDQDRGYGRGLFDQFNTYDSFWGEDQDLDNPYEPFWGKETVEKVGRSDGISFVHTKRNDDKCTITVDPIVEKGISKLEFVLESVTLLKSSILIKDQKEKV</sequence>
<evidence type="ECO:0000256" key="1">
    <source>
        <dbReference type="SAM" id="MobiDB-lite"/>
    </source>
</evidence>
<feature type="compositionally biased region" description="Polar residues" evidence="1">
    <location>
        <begin position="247"/>
        <end position="258"/>
    </location>
</feature>
<evidence type="ECO:0000313" key="2">
    <source>
        <dbReference type="EMBL" id="KAA6375882.1"/>
    </source>
</evidence>
<proteinExistence type="predicted"/>
<reference evidence="2 3" key="1">
    <citation type="submission" date="2019-03" db="EMBL/GenBank/DDBJ databases">
        <title>Single cell metagenomics reveals metabolic interactions within the superorganism composed of flagellate Streblomastix strix and complex community of Bacteroidetes bacteria on its surface.</title>
        <authorList>
            <person name="Treitli S.C."/>
            <person name="Kolisko M."/>
            <person name="Husnik F."/>
            <person name="Keeling P."/>
            <person name="Hampl V."/>
        </authorList>
    </citation>
    <scope>NUCLEOTIDE SEQUENCE [LARGE SCALE GENOMIC DNA]</scope>
    <source>
        <strain evidence="2">ST1C</strain>
    </source>
</reference>
<evidence type="ECO:0000313" key="3">
    <source>
        <dbReference type="Proteomes" id="UP000324800"/>
    </source>
</evidence>
<accession>A0A5J4V0F8</accession>
<comment type="caution">
    <text evidence="2">The sequence shown here is derived from an EMBL/GenBank/DDBJ whole genome shotgun (WGS) entry which is preliminary data.</text>
</comment>
<protein>
    <recommendedName>
        <fullName evidence="4">SH3 domain-containing protein</fullName>
    </recommendedName>
</protein>
<dbReference type="EMBL" id="SNRW01010923">
    <property type="protein sequence ID" value="KAA6375882.1"/>
    <property type="molecule type" value="Genomic_DNA"/>
</dbReference>
<evidence type="ECO:0008006" key="4">
    <source>
        <dbReference type="Google" id="ProtNLM"/>
    </source>
</evidence>
<name>A0A5J4V0F8_9EUKA</name>
<dbReference type="InterPro" id="IPR036028">
    <property type="entry name" value="SH3-like_dom_sf"/>
</dbReference>
<gene>
    <name evidence="2" type="ORF">EZS28_028592</name>
</gene>
<feature type="region of interest" description="Disordered" evidence="1">
    <location>
        <begin position="243"/>
        <end position="281"/>
    </location>
</feature>
<organism evidence="2 3">
    <name type="scientific">Streblomastix strix</name>
    <dbReference type="NCBI Taxonomy" id="222440"/>
    <lineage>
        <taxon>Eukaryota</taxon>
        <taxon>Metamonada</taxon>
        <taxon>Preaxostyla</taxon>
        <taxon>Oxymonadida</taxon>
        <taxon>Streblomastigidae</taxon>
        <taxon>Streblomastix</taxon>
    </lineage>
</organism>
<dbReference type="SUPFAM" id="SSF50044">
    <property type="entry name" value="SH3-domain"/>
    <property type="match status" value="1"/>
</dbReference>
<dbReference type="AlphaFoldDB" id="A0A5J4V0F8"/>